<evidence type="ECO:0000313" key="2">
    <source>
        <dbReference type="Proteomes" id="UP000789570"/>
    </source>
</evidence>
<comment type="caution">
    <text evidence="1">The sequence shown here is derived from an EMBL/GenBank/DDBJ whole genome shotgun (WGS) entry which is preliminary data.</text>
</comment>
<organism evidence="1 2">
    <name type="scientific">Funneliformis caledonium</name>
    <dbReference type="NCBI Taxonomy" id="1117310"/>
    <lineage>
        <taxon>Eukaryota</taxon>
        <taxon>Fungi</taxon>
        <taxon>Fungi incertae sedis</taxon>
        <taxon>Mucoromycota</taxon>
        <taxon>Glomeromycotina</taxon>
        <taxon>Glomeromycetes</taxon>
        <taxon>Glomerales</taxon>
        <taxon>Glomeraceae</taxon>
        <taxon>Funneliformis</taxon>
    </lineage>
</organism>
<keyword evidence="2" id="KW-1185">Reference proteome</keyword>
<dbReference type="EMBL" id="CAJVPQ010003347">
    <property type="protein sequence ID" value="CAG8625527.1"/>
    <property type="molecule type" value="Genomic_DNA"/>
</dbReference>
<dbReference type="Proteomes" id="UP000789570">
    <property type="component" value="Unassembled WGS sequence"/>
</dbReference>
<dbReference type="AlphaFoldDB" id="A0A9N9D7V2"/>
<reference evidence="1" key="1">
    <citation type="submission" date="2021-06" db="EMBL/GenBank/DDBJ databases">
        <authorList>
            <person name="Kallberg Y."/>
            <person name="Tangrot J."/>
            <person name="Rosling A."/>
        </authorList>
    </citation>
    <scope>NUCLEOTIDE SEQUENCE</scope>
    <source>
        <strain evidence="1">UK204</strain>
    </source>
</reference>
<sequence length="63" mass="7422">MDYTVRDLSKNTMCHLIFTKVTPAKFPPIIMESLRVRPDSYKSLRIHGISIRRNINMRNTGTW</sequence>
<name>A0A9N9D7V2_9GLOM</name>
<protein>
    <submittedName>
        <fullName evidence="1">16922_t:CDS:1</fullName>
    </submittedName>
</protein>
<gene>
    <name evidence="1" type="ORF">FCALED_LOCUS9780</name>
</gene>
<accession>A0A9N9D7V2</accession>
<proteinExistence type="predicted"/>
<evidence type="ECO:0000313" key="1">
    <source>
        <dbReference type="EMBL" id="CAG8625527.1"/>
    </source>
</evidence>